<organism evidence="4 5">
    <name type="scientific">Chrysodeixis includens</name>
    <name type="common">Soybean looper</name>
    <name type="synonym">Pseudoplusia includens</name>
    <dbReference type="NCBI Taxonomy" id="689277"/>
    <lineage>
        <taxon>Eukaryota</taxon>
        <taxon>Metazoa</taxon>
        <taxon>Ecdysozoa</taxon>
        <taxon>Arthropoda</taxon>
        <taxon>Hexapoda</taxon>
        <taxon>Insecta</taxon>
        <taxon>Pterygota</taxon>
        <taxon>Neoptera</taxon>
        <taxon>Endopterygota</taxon>
        <taxon>Lepidoptera</taxon>
        <taxon>Glossata</taxon>
        <taxon>Ditrysia</taxon>
        <taxon>Noctuoidea</taxon>
        <taxon>Noctuidae</taxon>
        <taxon>Plusiinae</taxon>
        <taxon>Chrysodeixis</taxon>
    </lineage>
</organism>
<feature type="region of interest" description="Disordered" evidence="2">
    <location>
        <begin position="227"/>
        <end position="253"/>
    </location>
</feature>
<keyword evidence="1" id="KW-0175">Coiled coil</keyword>
<keyword evidence="5" id="KW-1185">Reference proteome</keyword>
<name>A0A9P0FX15_CHRIL</name>
<sequence length="282" mass="32221">MAGQKTQMESLTSENARLQAQIEKLEKEIAQKEYRQGLKERTFWVGMPGVWFSIAEAEFKVAGIIDDFTKFNYVLSQLPLEVSDKVKDVIDKPPAFGKYAKLKEEIMRRLSKSEHEVYSQLFDDELGDMSPSQFYRHLQHLAGTKATVEKFLLHLWLRRLPKFCQEILASHPEQSNTKLAELADSILEATKASEKPIKKTHTMATMTNIQQSVDDLSKQLVALETSMNHQMDRSRSRSKSKQRSHSPTPASSKPCWYHTTYGAAAYRCVSPCDWSESTALLE</sequence>
<dbReference type="InterPro" id="IPR055469">
    <property type="entry name" value="DUF7041"/>
</dbReference>
<dbReference type="OrthoDB" id="6260718at2759"/>
<gene>
    <name evidence="4" type="ORF">CINC_LOCUS11618</name>
</gene>
<dbReference type="EMBL" id="LR824009">
    <property type="protein sequence ID" value="CAH0605674.1"/>
    <property type="molecule type" value="Genomic_DNA"/>
</dbReference>
<evidence type="ECO:0000313" key="5">
    <source>
        <dbReference type="Proteomes" id="UP001154114"/>
    </source>
</evidence>
<protein>
    <recommendedName>
        <fullName evidence="3">DUF7041 domain-containing protein</fullName>
    </recommendedName>
</protein>
<dbReference type="PANTHER" id="PTHR33327">
    <property type="entry name" value="ENDONUCLEASE"/>
    <property type="match status" value="1"/>
</dbReference>
<accession>A0A9P0FX15</accession>
<dbReference type="AlphaFoldDB" id="A0A9P0FX15"/>
<proteinExistence type="predicted"/>
<dbReference type="Pfam" id="PF23055">
    <property type="entry name" value="DUF7041"/>
    <property type="match status" value="1"/>
</dbReference>
<reference evidence="4" key="1">
    <citation type="submission" date="2021-12" db="EMBL/GenBank/DDBJ databases">
        <authorList>
            <person name="King R."/>
        </authorList>
    </citation>
    <scope>NUCLEOTIDE SEQUENCE</scope>
</reference>
<feature type="domain" description="DUF7041" evidence="3">
    <location>
        <begin position="42"/>
        <end position="121"/>
    </location>
</feature>
<evidence type="ECO:0000259" key="3">
    <source>
        <dbReference type="Pfam" id="PF23055"/>
    </source>
</evidence>
<evidence type="ECO:0000256" key="2">
    <source>
        <dbReference type="SAM" id="MobiDB-lite"/>
    </source>
</evidence>
<evidence type="ECO:0000313" key="4">
    <source>
        <dbReference type="EMBL" id="CAH0605674.1"/>
    </source>
</evidence>
<dbReference type="PANTHER" id="PTHR33327:SF3">
    <property type="entry name" value="RNA-DIRECTED DNA POLYMERASE"/>
    <property type="match status" value="1"/>
</dbReference>
<feature type="coiled-coil region" evidence="1">
    <location>
        <begin position="1"/>
        <end position="35"/>
    </location>
</feature>
<evidence type="ECO:0000256" key="1">
    <source>
        <dbReference type="SAM" id="Coils"/>
    </source>
</evidence>
<dbReference type="Proteomes" id="UP001154114">
    <property type="component" value="Chromosome 6"/>
</dbReference>